<reference evidence="2 3" key="1">
    <citation type="submission" date="2020-01" db="EMBL/GenBank/DDBJ databases">
        <authorList>
            <person name="Xiong X."/>
        </authorList>
    </citation>
    <scope>NUCLEOTIDE SEQUENCE [LARGE SCALE GENOMIC DNA]</scope>
</reference>
<evidence type="ECO:0008006" key="4">
    <source>
        <dbReference type="Google" id="ProtNLM"/>
    </source>
</evidence>
<organism evidence="2 3">
    <name type="scientific">Streptomyces phage JXY1</name>
    <dbReference type="NCBI Taxonomy" id="2708562"/>
    <lineage>
        <taxon>Viruses</taxon>
        <taxon>Duplodnaviria</taxon>
        <taxon>Heunggongvirae</taxon>
        <taxon>Uroviricota</taxon>
        <taxon>Caudoviricetes</taxon>
        <taxon>Beephvirinae</taxon>
        <taxon>Manuelvirus</taxon>
        <taxon>Manuelvirus JXY1</taxon>
    </lineage>
</organism>
<dbReference type="EMBL" id="MN994275">
    <property type="protein sequence ID" value="QIA28807.1"/>
    <property type="molecule type" value="Genomic_DNA"/>
</dbReference>
<name>A0A6C0RTC9_9CAUD</name>
<protein>
    <recommendedName>
        <fullName evidence="4">Minor tail protein</fullName>
    </recommendedName>
</protein>
<dbReference type="KEGG" id="vg:55627544"/>
<dbReference type="RefSeq" id="YP_009856760.1">
    <property type="nucleotide sequence ID" value="NC_048854.1"/>
</dbReference>
<keyword evidence="3" id="KW-1185">Reference proteome</keyword>
<evidence type="ECO:0000256" key="1">
    <source>
        <dbReference type="SAM" id="MobiDB-lite"/>
    </source>
</evidence>
<evidence type="ECO:0000313" key="3">
    <source>
        <dbReference type="Proteomes" id="UP000474732"/>
    </source>
</evidence>
<feature type="compositionally biased region" description="Gly residues" evidence="1">
    <location>
        <begin position="1"/>
        <end position="15"/>
    </location>
</feature>
<accession>A0A6C0RTC9</accession>
<dbReference type="GeneID" id="55627544"/>
<dbReference type="Proteomes" id="UP000474732">
    <property type="component" value="Segment"/>
</dbReference>
<feature type="region of interest" description="Disordered" evidence="1">
    <location>
        <begin position="1"/>
        <end position="25"/>
    </location>
</feature>
<sequence length="315" mass="34469">MGGRRVGGIQGGGKSGDWDPTDTKKLSPEELAASYGWAYSFLKGNSELRGLFDDAVDESWSPDKFQAKLRNTKWWKKNSDTMRKAAMEKQTDPATWEAKLSATKVQVAQLAAEIGAAIPSSKLSKIAEQVLKTGLDEGGLRNILGSYITFQKDAGTLNGLAGQYEQSVKEFAYNMGVSLDKQTVKNQAQLIMRGMATEQDFKSQIVNQAASMFPTYRAQLEAGQTMMDIASPYIQTMAEDLDIPYTSIKVTDPLIKQALNGVNQQGKPVGMDQTTFRTMLRNDPRWGKTSLAQDSVMTTGLKVLRDMGLVGNGGQ</sequence>
<evidence type="ECO:0000313" key="2">
    <source>
        <dbReference type="EMBL" id="QIA28807.1"/>
    </source>
</evidence>
<proteinExistence type="predicted"/>